<evidence type="ECO:0000256" key="11">
    <source>
        <dbReference type="ARBA" id="ARBA00034617"/>
    </source>
</evidence>
<feature type="domain" description="UvrD-like helicase C-terminal" evidence="16">
    <location>
        <begin position="479"/>
        <end position="729"/>
    </location>
</feature>
<name>A0ABU3D4F7_9FLAO</name>
<evidence type="ECO:0000256" key="10">
    <source>
        <dbReference type="ARBA" id="ARBA00023235"/>
    </source>
</evidence>
<evidence type="ECO:0000256" key="1">
    <source>
        <dbReference type="ARBA" id="ARBA00022722"/>
    </source>
</evidence>
<dbReference type="InterPro" id="IPR000212">
    <property type="entry name" value="DNA_helicase_UvrD/REP"/>
</dbReference>
<evidence type="ECO:0000256" key="14">
    <source>
        <dbReference type="PROSITE-ProRule" id="PRU00560"/>
    </source>
</evidence>
<evidence type="ECO:0000256" key="13">
    <source>
        <dbReference type="ARBA" id="ARBA00048988"/>
    </source>
</evidence>
<protein>
    <recommendedName>
        <fullName evidence="12">DNA 3'-5' helicase</fullName>
        <ecNumber evidence="12">5.6.2.4</ecNumber>
    </recommendedName>
</protein>
<dbReference type="PANTHER" id="PTHR11070">
    <property type="entry name" value="UVRD / RECB / PCRA DNA HELICASE FAMILY MEMBER"/>
    <property type="match status" value="1"/>
</dbReference>
<reference evidence="17 18" key="1">
    <citation type="submission" date="2023-09" db="EMBL/GenBank/DDBJ databases">
        <authorList>
            <person name="Rey-Velasco X."/>
        </authorList>
    </citation>
    <scope>NUCLEOTIDE SEQUENCE [LARGE SCALE GENOMIC DNA]</scope>
    <source>
        <strain evidence="17 18">F117</strain>
    </source>
</reference>
<dbReference type="RefSeq" id="WP_311502735.1">
    <property type="nucleotide sequence ID" value="NZ_JAVRHK010000004.1"/>
</dbReference>
<dbReference type="PROSITE" id="PS51217">
    <property type="entry name" value="UVRD_HELICASE_CTER"/>
    <property type="match status" value="1"/>
</dbReference>
<evidence type="ECO:0000256" key="8">
    <source>
        <dbReference type="ARBA" id="ARBA00023125"/>
    </source>
</evidence>
<keyword evidence="10" id="KW-0413">Isomerase</keyword>
<evidence type="ECO:0000256" key="3">
    <source>
        <dbReference type="ARBA" id="ARBA00022763"/>
    </source>
</evidence>
<evidence type="ECO:0000256" key="4">
    <source>
        <dbReference type="ARBA" id="ARBA00022801"/>
    </source>
</evidence>
<keyword evidence="6" id="KW-0269">Exonuclease</keyword>
<feature type="binding site" evidence="14">
    <location>
        <begin position="10"/>
        <end position="17"/>
    </location>
    <ligand>
        <name>ATP</name>
        <dbReference type="ChEBI" id="CHEBI:30616"/>
    </ligand>
</feature>
<keyword evidence="4 14" id="KW-0378">Hydrolase</keyword>
<sequence>MKNSFTIYNASAGSGKTFTLVKEYLLLLFESKRKEEYRNILAITFTNKAVDEMKTRIIDSLSAFSSEEIPEKFQGLFEAVCKECKLSKPEIRQKAGFILKNIIHNYAAFEVSTIDGFTHRVLRTFAKDLGLPVNFEVELGQEDILMEAVESLVNKAGSDKTLTRILLDFTLNKADEDKSWDITRDLFEISRLLVNENNHAALQQLRGKTLEDFQSFDLKLKEIAAFAQNEINETAKSFFKLIQANGFEEKDFTRGSVPKHFKKLQKSEAVKFDAQWAQNIAESTLYSKSLNAGKKRILDQLQPEIVNFFTTSKENYFKIEFLEEVRKRLVQLSLLNAINQEIETIKKDRNLVLISEFNPQISAQVKNQPAPFIYERLGERYSNYFIDEFQDTSQMQWENLIPLIDASLAGMEEETPSRLMLVGDAKQSIYRWRGGKAEQFLNLSNHGNPFSTQKEVVNLPANYRSAEEVVQFNNDFFGFAAGYLSHPDYRDLFEKSFQQPTAKKGGYVNISFLEAENREEEFEIYPEKVLEIIQNLDSKNYTKGDICILTRKKKEGIAIANHLSEKGIAVVSSETLLISNSPKVNFIADLLSFSLNPENDLLKLSIFNYLQEEHEFQNPYQIINQNISRNGDDFFNWLKNKNIDFSLNRLLQLSLYEAAEYIIRSFHLIEDSDAYLQFFLDFIYENSQKAAVGISEFLETWEREKERLSIVVPQDENAVQIMTIHKSKGLEFPVVIYPFANADFNDTKRDNLWLEMEEPIKEIPVSYLSASKKMLNWNNKSGQLYEELMHQKELDTLNVFYVACTRASKQLYLLSNYETDKNGEARTNKISGLLMEFLKTKNLWNNGNSYEFGEMAESQPRKEQALQSNFQQHFYSSATQGKAVNIVTRSGSLWDTRQQGAIEKGEIAHEILSKINSAADIESAVKEAVTDGLISSEYVPEISTLLEKICSHPDLAPLFTTNTGNLNERSILTANGQKLRPDRIVLLDNKCTIIDYKTGGVAEAHKNQLYGYAEVLEDMGYEVENRILVYINDEVSPLFV</sequence>
<evidence type="ECO:0000256" key="7">
    <source>
        <dbReference type="ARBA" id="ARBA00022840"/>
    </source>
</evidence>
<comment type="catalytic activity">
    <reaction evidence="11">
        <text>Couples ATP hydrolysis with the unwinding of duplex DNA by translocating in the 3'-5' direction.</text>
        <dbReference type="EC" id="5.6.2.4"/>
    </reaction>
</comment>
<evidence type="ECO:0000256" key="5">
    <source>
        <dbReference type="ARBA" id="ARBA00022806"/>
    </source>
</evidence>
<keyword evidence="8" id="KW-0238">DNA-binding</keyword>
<dbReference type="Pfam" id="PF13361">
    <property type="entry name" value="UvrD_C"/>
    <property type="match status" value="2"/>
</dbReference>
<evidence type="ECO:0000313" key="18">
    <source>
        <dbReference type="Proteomes" id="UP001262582"/>
    </source>
</evidence>
<dbReference type="Gene3D" id="1.10.3170.10">
    <property type="entry name" value="Recbcd, chain B, domain 2"/>
    <property type="match status" value="1"/>
</dbReference>
<evidence type="ECO:0000256" key="2">
    <source>
        <dbReference type="ARBA" id="ARBA00022741"/>
    </source>
</evidence>
<evidence type="ECO:0000259" key="15">
    <source>
        <dbReference type="PROSITE" id="PS51198"/>
    </source>
</evidence>
<dbReference type="Proteomes" id="UP001262582">
    <property type="component" value="Unassembled WGS sequence"/>
</dbReference>
<dbReference type="InterPro" id="IPR011604">
    <property type="entry name" value="PDDEXK-like_dom_sf"/>
</dbReference>
<dbReference type="InterPro" id="IPR014016">
    <property type="entry name" value="UvrD-like_ATP-bd"/>
</dbReference>
<dbReference type="InterPro" id="IPR027417">
    <property type="entry name" value="P-loop_NTPase"/>
</dbReference>
<evidence type="ECO:0000259" key="16">
    <source>
        <dbReference type="PROSITE" id="PS51217"/>
    </source>
</evidence>
<dbReference type="Pfam" id="PF00580">
    <property type="entry name" value="UvrD-helicase"/>
    <property type="match status" value="1"/>
</dbReference>
<accession>A0ABU3D4F7</accession>
<evidence type="ECO:0000313" key="17">
    <source>
        <dbReference type="EMBL" id="MDT0676389.1"/>
    </source>
</evidence>
<keyword evidence="7 14" id="KW-0067">ATP-binding</keyword>
<dbReference type="EC" id="5.6.2.4" evidence="12"/>
<dbReference type="InterPro" id="IPR014017">
    <property type="entry name" value="DNA_helicase_UvrD-like_C"/>
</dbReference>
<comment type="caution">
    <text evidence="17">The sequence shown here is derived from an EMBL/GenBank/DDBJ whole genome shotgun (WGS) entry which is preliminary data.</text>
</comment>
<evidence type="ECO:0000256" key="12">
    <source>
        <dbReference type="ARBA" id="ARBA00034808"/>
    </source>
</evidence>
<dbReference type="PANTHER" id="PTHR11070:SF67">
    <property type="entry name" value="DNA 3'-5' HELICASE"/>
    <property type="match status" value="1"/>
</dbReference>
<keyword evidence="3" id="KW-0227">DNA damage</keyword>
<dbReference type="EMBL" id="JAVRHK010000004">
    <property type="protein sequence ID" value="MDT0676389.1"/>
    <property type="molecule type" value="Genomic_DNA"/>
</dbReference>
<comment type="catalytic activity">
    <reaction evidence="13">
        <text>ATP + H2O = ADP + phosphate + H(+)</text>
        <dbReference type="Rhea" id="RHEA:13065"/>
        <dbReference type="ChEBI" id="CHEBI:15377"/>
        <dbReference type="ChEBI" id="CHEBI:15378"/>
        <dbReference type="ChEBI" id="CHEBI:30616"/>
        <dbReference type="ChEBI" id="CHEBI:43474"/>
        <dbReference type="ChEBI" id="CHEBI:456216"/>
        <dbReference type="EC" id="5.6.2.4"/>
    </reaction>
</comment>
<gene>
    <name evidence="17" type="ORF">RM539_07325</name>
</gene>
<evidence type="ECO:0000256" key="6">
    <source>
        <dbReference type="ARBA" id="ARBA00022839"/>
    </source>
</evidence>
<keyword evidence="1" id="KW-0540">Nuclease</keyword>
<dbReference type="SUPFAM" id="SSF52540">
    <property type="entry name" value="P-loop containing nucleoside triphosphate hydrolases"/>
    <property type="match status" value="1"/>
</dbReference>
<keyword evidence="18" id="KW-1185">Reference proteome</keyword>
<dbReference type="PROSITE" id="PS51198">
    <property type="entry name" value="UVRD_HELICASE_ATP_BIND"/>
    <property type="match status" value="1"/>
</dbReference>
<keyword evidence="2 14" id="KW-0547">Nucleotide-binding</keyword>
<dbReference type="Gene3D" id="3.90.320.10">
    <property type="match status" value="1"/>
</dbReference>
<organism evidence="17 18">
    <name type="scientific">Autumnicola musiva</name>
    <dbReference type="NCBI Taxonomy" id="3075589"/>
    <lineage>
        <taxon>Bacteria</taxon>
        <taxon>Pseudomonadati</taxon>
        <taxon>Bacteroidota</taxon>
        <taxon>Flavobacteriia</taxon>
        <taxon>Flavobacteriales</taxon>
        <taxon>Flavobacteriaceae</taxon>
        <taxon>Autumnicola</taxon>
    </lineage>
</organism>
<keyword evidence="9" id="KW-0234">DNA repair</keyword>
<feature type="domain" description="UvrD-like helicase ATP-binding" evidence="15">
    <location>
        <begin position="1"/>
        <end position="466"/>
    </location>
</feature>
<keyword evidence="5 14" id="KW-0347">Helicase</keyword>
<evidence type="ECO:0000256" key="9">
    <source>
        <dbReference type="ARBA" id="ARBA00023204"/>
    </source>
</evidence>
<proteinExistence type="predicted"/>
<dbReference type="Gene3D" id="3.40.50.300">
    <property type="entry name" value="P-loop containing nucleotide triphosphate hydrolases"/>
    <property type="match status" value="3"/>
</dbReference>